<keyword evidence="1" id="KW-1133">Transmembrane helix</keyword>
<protein>
    <submittedName>
        <fullName evidence="2">ATP synthase F0 subunit 8</fullName>
    </submittedName>
</protein>
<accession>A0AA96HTJ9</accession>
<feature type="transmembrane region" description="Helical" evidence="1">
    <location>
        <begin position="6"/>
        <end position="29"/>
    </location>
</feature>
<gene>
    <name evidence="2" type="primary">ATP8</name>
</gene>
<organism evidence="2">
    <name type="scientific">Pectinodonta sp</name>
    <dbReference type="NCBI Taxonomy" id="3071117"/>
    <lineage>
        <taxon>Eukaryota</taxon>
        <taxon>Metazoa</taxon>
        <taxon>Spiralia</taxon>
        <taxon>Lophotrochozoa</taxon>
        <taxon>Mollusca</taxon>
        <taxon>Gastropoda</taxon>
        <taxon>Patellogastropoda</taxon>
        <taxon>Lottioidea</taxon>
        <taxon>Acmaeidae</taxon>
        <taxon>Pectinodonta</taxon>
    </lineage>
</organism>
<keyword evidence="1" id="KW-0812">Transmembrane</keyword>
<sequence length="57" mass="6743">MPQLSPINWMFVCVFFWFVVMVVSIVLWWSMKVNYSVVVSGVGKECSSVDNEFMWSW</sequence>
<keyword evidence="1" id="KW-0472">Membrane</keyword>
<geneLocation type="mitochondrion" evidence="2"/>
<proteinExistence type="predicted"/>
<keyword evidence="2" id="KW-0496">Mitochondrion</keyword>
<name>A0AA96HTJ9_9GAST</name>
<evidence type="ECO:0000313" key="2">
    <source>
        <dbReference type="EMBL" id="WNO18556.1"/>
    </source>
</evidence>
<dbReference type="EMBL" id="OK323957">
    <property type="protein sequence ID" value="WNO18556.1"/>
    <property type="molecule type" value="Genomic_DNA"/>
</dbReference>
<reference evidence="2" key="1">
    <citation type="submission" date="2021-09" db="EMBL/GenBank/DDBJ databases">
        <authorList>
            <person name="Qi Y."/>
            <person name="Zhong Z."/>
            <person name="Sun J."/>
        </authorList>
    </citation>
    <scope>NUCLEOTIDE SEQUENCE</scope>
</reference>
<evidence type="ECO:0000256" key="1">
    <source>
        <dbReference type="SAM" id="Phobius"/>
    </source>
</evidence>
<dbReference type="AlphaFoldDB" id="A0AA96HTJ9"/>